<protein>
    <submittedName>
        <fullName evidence="1">Uncharacterized protein</fullName>
    </submittedName>
</protein>
<proteinExistence type="predicted"/>
<reference evidence="1" key="1">
    <citation type="submission" date="2021-01" db="EMBL/GenBank/DDBJ databases">
        <authorList>
            <person name="Bezrukov I."/>
        </authorList>
    </citation>
    <scope>NUCLEOTIDE SEQUENCE</scope>
</reference>
<name>A0A8S2A2X8_ARAAE</name>
<accession>A0A8S2A2X8</accession>
<organism evidence="1 2">
    <name type="scientific">Arabidopsis arenosa</name>
    <name type="common">Sand rock-cress</name>
    <name type="synonym">Cardaminopsis arenosa</name>
    <dbReference type="NCBI Taxonomy" id="38785"/>
    <lineage>
        <taxon>Eukaryota</taxon>
        <taxon>Viridiplantae</taxon>
        <taxon>Streptophyta</taxon>
        <taxon>Embryophyta</taxon>
        <taxon>Tracheophyta</taxon>
        <taxon>Spermatophyta</taxon>
        <taxon>Magnoliopsida</taxon>
        <taxon>eudicotyledons</taxon>
        <taxon>Gunneridae</taxon>
        <taxon>Pentapetalae</taxon>
        <taxon>rosids</taxon>
        <taxon>malvids</taxon>
        <taxon>Brassicales</taxon>
        <taxon>Brassicaceae</taxon>
        <taxon>Camelineae</taxon>
        <taxon>Arabidopsis</taxon>
    </lineage>
</organism>
<evidence type="ECO:0000313" key="2">
    <source>
        <dbReference type="Proteomes" id="UP000682877"/>
    </source>
</evidence>
<gene>
    <name evidence="1" type="ORF">AARE701A_LOCUS8466</name>
</gene>
<sequence>MLVVRRRADATLLETDLGTSLTDVKVLEELERYDAIEFTSDRLQLVEKVFRLEPIPLNPPFHLPFSSTPLPPLKAQSSDFVPPVQACDLFARLDGKVWWKEGSREFQMCSTPLAKQALVLSPFLGAQDGRR</sequence>
<dbReference type="EMBL" id="LR999453">
    <property type="protein sequence ID" value="CAE5979246.1"/>
    <property type="molecule type" value="Genomic_DNA"/>
</dbReference>
<dbReference type="Proteomes" id="UP000682877">
    <property type="component" value="Chromosome 3"/>
</dbReference>
<keyword evidence="2" id="KW-1185">Reference proteome</keyword>
<dbReference type="AlphaFoldDB" id="A0A8S2A2X8"/>
<evidence type="ECO:0000313" key="1">
    <source>
        <dbReference type="EMBL" id="CAE5979246.1"/>
    </source>
</evidence>